<reference evidence="2 3" key="1">
    <citation type="submission" date="2024-02" db="EMBL/GenBank/DDBJ databases">
        <authorList>
            <person name="Vignale AGUSTIN F."/>
            <person name="Sosa J E."/>
            <person name="Modenutti C."/>
        </authorList>
    </citation>
    <scope>NUCLEOTIDE SEQUENCE [LARGE SCALE GENOMIC DNA]</scope>
</reference>
<dbReference type="EMBL" id="CAUOFW020007680">
    <property type="protein sequence ID" value="CAK9180190.1"/>
    <property type="molecule type" value="Genomic_DNA"/>
</dbReference>
<name>A0ABC8UGN0_9AQUA</name>
<proteinExistence type="predicted"/>
<evidence type="ECO:0000313" key="3">
    <source>
        <dbReference type="Proteomes" id="UP001642360"/>
    </source>
</evidence>
<evidence type="ECO:0000313" key="2">
    <source>
        <dbReference type="EMBL" id="CAK9180190.1"/>
    </source>
</evidence>
<keyword evidence="3" id="KW-1185">Reference proteome</keyword>
<dbReference type="Proteomes" id="UP001642360">
    <property type="component" value="Unassembled WGS sequence"/>
</dbReference>
<sequence length="118" mass="13084">MLITHSYRKSRFLLREDCLRNPIKTPLKQEATPTQWDNWAGVLGIAKMEAPDKGGQARQGRERQATARGARRRGPQALRMWATPLEQELTLVASWVTPLEGTSPSVVAAGAKMFGNAQ</sequence>
<accession>A0ABC8UGN0</accession>
<dbReference type="AlphaFoldDB" id="A0ABC8UGN0"/>
<gene>
    <name evidence="2" type="ORF">ILEXP_LOCUS50172</name>
</gene>
<evidence type="ECO:0000256" key="1">
    <source>
        <dbReference type="SAM" id="MobiDB-lite"/>
    </source>
</evidence>
<comment type="caution">
    <text evidence="2">The sequence shown here is derived from an EMBL/GenBank/DDBJ whole genome shotgun (WGS) entry which is preliminary data.</text>
</comment>
<organism evidence="2 3">
    <name type="scientific">Ilex paraguariensis</name>
    <name type="common">yerba mate</name>
    <dbReference type="NCBI Taxonomy" id="185542"/>
    <lineage>
        <taxon>Eukaryota</taxon>
        <taxon>Viridiplantae</taxon>
        <taxon>Streptophyta</taxon>
        <taxon>Embryophyta</taxon>
        <taxon>Tracheophyta</taxon>
        <taxon>Spermatophyta</taxon>
        <taxon>Magnoliopsida</taxon>
        <taxon>eudicotyledons</taxon>
        <taxon>Gunneridae</taxon>
        <taxon>Pentapetalae</taxon>
        <taxon>asterids</taxon>
        <taxon>campanulids</taxon>
        <taxon>Aquifoliales</taxon>
        <taxon>Aquifoliaceae</taxon>
        <taxon>Ilex</taxon>
    </lineage>
</organism>
<protein>
    <submittedName>
        <fullName evidence="2">Uncharacterized protein</fullName>
    </submittedName>
</protein>
<feature type="region of interest" description="Disordered" evidence="1">
    <location>
        <begin position="49"/>
        <end position="74"/>
    </location>
</feature>